<name>A0A4Z2GFJ6_9TELE</name>
<dbReference type="Proteomes" id="UP000314294">
    <property type="component" value="Unassembled WGS sequence"/>
</dbReference>
<accession>A0A4Z2GFJ6</accession>
<organism evidence="1 2">
    <name type="scientific">Liparis tanakae</name>
    <name type="common">Tanaka's snailfish</name>
    <dbReference type="NCBI Taxonomy" id="230148"/>
    <lineage>
        <taxon>Eukaryota</taxon>
        <taxon>Metazoa</taxon>
        <taxon>Chordata</taxon>
        <taxon>Craniata</taxon>
        <taxon>Vertebrata</taxon>
        <taxon>Euteleostomi</taxon>
        <taxon>Actinopterygii</taxon>
        <taxon>Neopterygii</taxon>
        <taxon>Teleostei</taxon>
        <taxon>Neoteleostei</taxon>
        <taxon>Acanthomorphata</taxon>
        <taxon>Eupercaria</taxon>
        <taxon>Perciformes</taxon>
        <taxon>Cottioidei</taxon>
        <taxon>Cottales</taxon>
        <taxon>Liparidae</taxon>
        <taxon>Liparis</taxon>
    </lineage>
</organism>
<proteinExistence type="predicted"/>
<dbReference type="AlphaFoldDB" id="A0A4Z2GFJ6"/>
<evidence type="ECO:0000313" key="2">
    <source>
        <dbReference type="Proteomes" id="UP000314294"/>
    </source>
</evidence>
<keyword evidence="2" id="KW-1185">Reference proteome</keyword>
<protein>
    <submittedName>
        <fullName evidence="1">Uncharacterized protein</fullName>
    </submittedName>
</protein>
<sequence>MLNELKLSRRSVRSTVQTVFGPQEPDSAHVLREPRSKSALRVSELPAASRMMMSPPPPSKEALRTAARCGGDEECAVGCVSSRLICFRTYPGCFPLWNLLKMQRGRGHATIPAAGQWREIPGTSIRPTDRTRQVSEAIILTHGRLHRPTQVPRLVKSARSPAIDFGTASHK</sequence>
<dbReference type="EMBL" id="SRLO01000562">
    <property type="protein sequence ID" value="TNN52011.1"/>
    <property type="molecule type" value="Genomic_DNA"/>
</dbReference>
<reference evidence="1 2" key="1">
    <citation type="submission" date="2019-03" db="EMBL/GenBank/DDBJ databases">
        <title>First draft genome of Liparis tanakae, snailfish: a comprehensive survey of snailfish specific genes.</title>
        <authorList>
            <person name="Kim W."/>
            <person name="Song I."/>
            <person name="Jeong J.-H."/>
            <person name="Kim D."/>
            <person name="Kim S."/>
            <person name="Ryu S."/>
            <person name="Song J.Y."/>
            <person name="Lee S.K."/>
        </authorList>
    </citation>
    <scope>NUCLEOTIDE SEQUENCE [LARGE SCALE GENOMIC DNA]</scope>
    <source>
        <tissue evidence="1">Muscle</tissue>
    </source>
</reference>
<evidence type="ECO:0000313" key="1">
    <source>
        <dbReference type="EMBL" id="TNN52011.1"/>
    </source>
</evidence>
<comment type="caution">
    <text evidence="1">The sequence shown here is derived from an EMBL/GenBank/DDBJ whole genome shotgun (WGS) entry which is preliminary data.</text>
</comment>
<gene>
    <name evidence="1" type="ORF">EYF80_037775</name>
</gene>